<protein>
    <recommendedName>
        <fullName evidence="3">Secreted protein</fullName>
    </recommendedName>
</protein>
<gene>
    <name evidence="1" type="ORF">ACFYQT_36170</name>
</gene>
<evidence type="ECO:0000313" key="2">
    <source>
        <dbReference type="Proteomes" id="UP001601422"/>
    </source>
</evidence>
<accession>A0ABW6N6B0</accession>
<sequence length="86" mass="9138">MNAQSRRHSVRVRTIVVLTVSAVVGWGSTGTAGATAEQRPVLSASTHANASHDLVGRALGKFCKKHTGDHSLPPVNRLCKPVNGWQ</sequence>
<dbReference type="EMBL" id="JBIAJP010000015">
    <property type="protein sequence ID" value="MFF0008836.1"/>
    <property type="molecule type" value="Genomic_DNA"/>
</dbReference>
<name>A0ABW6N6B0_9ACTN</name>
<keyword evidence="2" id="KW-1185">Reference proteome</keyword>
<organism evidence="1 2">
    <name type="scientific">Streptomyces tibetensis</name>
    <dbReference type="NCBI Taxonomy" id="2382123"/>
    <lineage>
        <taxon>Bacteria</taxon>
        <taxon>Bacillati</taxon>
        <taxon>Actinomycetota</taxon>
        <taxon>Actinomycetes</taxon>
        <taxon>Kitasatosporales</taxon>
        <taxon>Streptomycetaceae</taxon>
        <taxon>Streptomyces</taxon>
    </lineage>
</organism>
<proteinExistence type="predicted"/>
<dbReference type="Proteomes" id="UP001601422">
    <property type="component" value="Unassembled WGS sequence"/>
</dbReference>
<reference evidence="1 2" key="1">
    <citation type="submission" date="2024-10" db="EMBL/GenBank/DDBJ databases">
        <title>The Natural Products Discovery Center: Release of the First 8490 Sequenced Strains for Exploring Actinobacteria Biosynthetic Diversity.</title>
        <authorList>
            <person name="Kalkreuter E."/>
            <person name="Kautsar S.A."/>
            <person name="Yang D."/>
            <person name="Bader C.D."/>
            <person name="Teijaro C.N."/>
            <person name="Fluegel L."/>
            <person name="Davis C.M."/>
            <person name="Simpson J.R."/>
            <person name="Lauterbach L."/>
            <person name="Steele A.D."/>
            <person name="Gui C."/>
            <person name="Meng S."/>
            <person name="Li G."/>
            <person name="Viehrig K."/>
            <person name="Ye F."/>
            <person name="Su P."/>
            <person name="Kiefer A.F."/>
            <person name="Nichols A."/>
            <person name="Cepeda A.J."/>
            <person name="Yan W."/>
            <person name="Fan B."/>
            <person name="Jiang Y."/>
            <person name="Adhikari A."/>
            <person name="Zheng C.-J."/>
            <person name="Schuster L."/>
            <person name="Cowan T.M."/>
            <person name="Smanski M.J."/>
            <person name="Chevrette M.G."/>
            <person name="De Carvalho L.P.S."/>
            <person name="Shen B."/>
        </authorList>
    </citation>
    <scope>NUCLEOTIDE SEQUENCE [LARGE SCALE GENOMIC DNA]</scope>
    <source>
        <strain evidence="1 2">NPDC005497</strain>
    </source>
</reference>
<evidence type="ECO:0008006" key="3">
    <source>
        <dbReference type="Google" id="ProtNLM"/>
    </source>
</evidence>
<dbReference type="RefSeq" id="WP_361944666.1">
    <property type="nucleotide sequence ID" value="NZ_JBEXVS010000064.1"/>
</dbReference>
<evidence type="ECO:0000313" key="1">
    <source>
        <dbReference type="EMBL" id="MFF0008836.1"/>
    </source>
</evidence>
<comment type="caution">
    <text evidence="1">The sequence shown here is derived from an EMBL/GenBank/DDBJ whole genome shotgun (WGS) entry which is preliminary data.</text>
</comment>